<evidence type="ECO:0000313" key="2">
    <source>
        <dbReference type="Proteomes" id="UP000470926"/>
    </source>
</evidence>
<dbReference type="Proteomes" id="UP000470926">
    <property type="component" value="Unassembled WGS sequence"/>
</dbReference>
<gene>
    <name evidence="1" type="ORF">GA542_06880</name>
</gene>
<sequence>MDIKDFQRIAKAAGMKPTDRDDMAEIASPDGEDAYVLRLGAVTDGPDEVDAIWLSLQRGLRREDGREWLTPRTGRVLRCRVWDAEEGWLEPVAGGDAVDRLHGLVDELHGWAEAERTAWIHARSVTRLLDGRVDGLAGLA</sequence>
<name>A0A6I0VAN8_BIFAD</name>
<reference evidence="1 2" key="1">
    <citation type="journal article" date="2019" name="Nat. Med.">
        <title>A library of human gut bacterial isolates paired with longitudinal multiomics data enables mechanistic microbiome research.</title>
        <authorList>
            <person name="Poyet M."/>
            <person name="Groussin M."/>
            <person name="Gibbons S.M."/>
            <person name="Avila-Pacheco J."/>
            <person name="Jiang X."/>
            <person name="Kearney S.M."/>
            <person name="Perrotta A.R."/>
            <person name="Berdy B."/>
            <person name="Zhao S."/>
            <person name="Lieberman T.D."/>
            <person name="Swanson P.K."/>
            <person name="Smith M."/>
            <person name="Roesemann S."/>
            <person name="Alexander J.E."/>
            <person name="Rich S.A."/>
            <person name="Livny J."/>
            <person name="Vlamakis H."/>
            <person name="Clish C."/>
            <person name="Bullock K."/>
            <person name="Deik A."/>
            <person name="Scott J."/>
            <person name="Pierce K.A."/>
            <person name="Xavier R.J."/>
            <person name="Alm E.J."/>
        </authorList>
    </citation>
    <scope>NUCLEOTIDE SEQUENCE [LARGE SCALE GENOMIC DNA]</scope>
    <source>
        <strain evidence="1 2">BIOML-A26</strain>
    </source>
</reference>
<dbReference type="AlphaFoldDB" id="A0A6I0VAN8"/>
<dbReference type="EMBL" id="WDFR01000003">
    <property type="protein sequence ID" value="KAB6029409.1"/>
    <property type="molecule type" value="Genomic_DNA"/>
</dbReference>
<proteinExistence type="predicted"/>
<organism evidence="1 2">
    <name type="scientific">Bifidobacterium adolescentis</name>
    <dbReference type="NCBI Taxonomy" id="1680"/>
    <lineage>
        <taxon>Bacteria</taxon>
        <taxon>Bacillati</taxon>
        <taxon>Actinomycetota</taxon>
        <taxon>Actinomycetes</taxon>
        <taxon>Bifidobacteriales</taxon>
        <taxon>Bifidobacteriaceae</taxon>
        <taxon>Bifidobacterium</taxon>
    </lineage>
</organism>
<protein>
    <submittedName>
        <fullName evidence="1">Uncharacterized protein</fullName>
    </submittedName>
</protein>
<comment type="caution">
    <text evidence="1">The sequence shown here is derived from an EMBL/GenBank/DDBJ whole genome shotgun (WGS) entry which is preliminary data.</text>
</comment>
<accession>A0A6I0VAN8</accession>
<evidence type="ECO:0000313" key="1">
    <source>
        <dbReference type="EMBL" id="KAB6029409.1"/>
    </source>
</evidence>